<accession>A0A8S1NHZ5</accession>
<gene>
    <name evidence="1" type="ORF">PPRIM_AZ9-3.1.T0900157</name>
</gene>
<comment type="caution">
    <text evidence="1">The sequence shown here is derived from an EMBL/GenBank/DDBJ whole genome shotgun (WGS) entry which is preliminary data.</text>
</comment>
<dbReference type="Proteomes" id="UP000688137">
    <property type="component" value="Unassembled WGS sequence"/>
</dbReference>
<sequence length="120" mass="14522">MIKEKVILRSEVYHVYSSEQQERMKVYFDLSEKYQNCLEPCQKLVDGEICKKNCEKVFDDYTKLLQYRYEGDKKQLIDAKVSGLPSFDSFKRKDRGLFYKVFGFNFSEFWEPDQRQIKQI</sequence>
<evidence type="ECO:0000313" key="1">
    <source>
        <dbReference type="EMBL" id="CAD8092378.1"/>
    </source>
</evidence>
<reference evidence="1" key="1">
    <citation type="submission" date="2021-01" db="EMBL/GenBank/DDBJ databases">
        <authorList>
            <consortium name="Genoscope - CEA"/>
            <person name="William W."/>
        </authorList>
    </citation>
    <scope>NUCLEOTIDE SEQUENCE</scope>
</reference>
<name>A0A8S1NHZ5_PARPR</name>
<dbReference type="EMBL" id="CAJJDM010000093">
    <property type="protein sequence ID" value="CAD8092378.1"/>
    <property type="molecule type" value="Genomic_DNA"/>
</dbReference>
<proteinExistence type="predicted"/>
<protein>
    <submittedName>
        <fullName evidence="1">Uncharacterized protein</fullName>
    </submittedName>
</protein>
<dbReference type="OMA" id="NCENIFN"/>
<organism evidence="1 2">
    <name type="scientific">Paramecium primaurelia</name>
    <dbReference type="NCBI Taxonomy" id="5886"/>
    <lineage>
        <taxon>Eukaryota</taxon>
        <taxon>Sar</taxon>
        <taxon>Alveolata</taxon>
        <taxon>Ciliophora</taxon>
        <taxon>Intramacronucleata</taxon>
        <taxon>Oligohymenophorea</taxon>
        <taxon>Peniculida</taxon>
        <taxon>Parameciidae</taxon>
        <taxon>Paramecium</taxon>
    </lineage>
</organism>
<dbReference type="AlphaFoldDB" id="A0A8S1NHZ5"/>
<keyword evidence="2" id="KW-1185">Reference proteome</keyword>
<evidence type="ECO:0000313" key="2">
    <source>
        <dbReference type="Proteomes" id="UP000688137"/>
    </source>
</evidence>